<dbReference type="EMBL" id="VNHX01000017">
    <property type="protein sequence ID" value="TYP92301.1"/>
    <property type="molecule type" value="Genomic_DNA"/>
</dbReference>
<evidence type="ECO:0000313" key="1">
    <source>
        <dbReference type="EMBL" id="TYP92301.1"/>
    </source>
</evidence>
<keyword evidence="2" id="KW-1185">Reference proteome</keyword>
<protein>
    <recommendedName>
        <fullName evidence="3">ERF1-like protein</fullName>
    </recommendedName>
</protein>
<dbReference type="AlphaFoldDB" id="A0A5S5D8L4"/>
<proteinExistence type="predicted"/>
<evidence type="ECO:0000313" key="2">
    <source>
        <dbReference type="Proteomes" id="UP000325105"/>
    </source>
</evidence>
<name>A0A5S5D8L4_9SPHI</name>
<evidence type="ECO:0008006" key="3">
    <source>
        <dbReference type="Google" id="ProtNLM"/>
    </source>
</evidence>
<gene>
    <name evidence="1" type="ORF">BC792_11776</name>
</gene>
<sequence>MDVKQLLQTLNNTTDDVCVTLSLNTHRTHPENLTDAIKLKNMVAEAKARLQDDYEKRAVSGIVDALDQLEEEVDINQNLKSLHVFISGSVKELFRSSWPTNQEGVHIGDAFAVRPLIKELGRQTAYRIMLLSQSGVRLFRATNSKIEAEITDDNFPISESPFYTTSSDRGSDSKHVDDLVREFLNRTDKALSDAVFGEGVKTVVICTEDNYSRLLQVADNPSLYWGYVPVDYNNVDEHQLEAQAWAFVQEQLEIENEDYFSELDDAVGQGLVLTDIQEIYQACLDGRGDLLVMEEGFRQSARIADDRQLEIVDEGAGADIVDDISSLLASLVYEKGGRCIFVSRNPNPDLRPIALKARY</sequence>
<dbReference type="InterPro" id="IPR041289">
    <property type="entry name" value="Bact_RF_family3"/>
</dbReference>
<comment type="caution">
    <text evidence="1">The sequence shown here is derived from an EMBL/GenBank/DDBJ whole genome shotgun (WGS) entry which is preliminary data.</text>
</comment>
<reference evidence="1 2" key="1">
    <citation type="submission" date="2019-07" db="EMBL/GenBank/DDBJ databases">
        <title>Genomic Encyclopedia of Archaeal and Bacterial Type Strains, Phase II (KMG-II): from individual species to whole genera.</title>
        <authorList>
            <person name="Goeker M."/>
        </authorList>
    </citation>
    <scope>NUCLEOTIDE SEQUENCE [LARGE SCALE GENOMIC DNA]</scope>
    <source>
        <strain evidence="1 2">DSM 18850</strain>
    </source>
</reference>
<organism evidence="1 2">
    <name type="scientific">Sphingobacterium allocomposti</name>
    <dbReference type="NCBI Taxonomy" id="415956"/>
    <lineage>
        <taxon>Bacteria</taxon>
        <taxon>Pseudomonadati</taxon>
        <taxon>Bacteroidota</taxon>
        <taxon>Sphingobacteriia</taxon>
        <taxon>Sphingobacteriales</taxon>
        <taxon>Sphingobacteriaceae</taxon>
        <taxon>Sphingobacterium</taxon>
    </lineage>
</organism>
<accession>A0A5S5D8L4</accession>
<dbReference type="Pfam" id="PF18845">
    <property type="entry name" value="baeRF_family3"/>
    <property type="match status" value="1"/>
</dbReference>
<dbReference type="OrthoDB" id="4393931at2"/>
<dbReference type="Proteomes" id="UP000325105">
    <property type="component" value="Unassembled WGS sequence"/>
</dbReference>
<dbReference type="RefSeq" id="WP_148909396.1">
    <property type="nucleotide sequence ID" value="NZ_VNHX01000017.1"/>
</dbReference>